<dbReference type="Pfam" id="PF20684">
    <property type="entry name" value="Fung_rhodopsin"/>
    <property type="match status" value="1"/>
</dbReference>
<evidence type="ECO:0000256" key="7">
    <source>
        <dbReference type="SAM" id="Phobius"/>
    </source>
</evidence>
<dbReference type="InterPro" id="IPR052337">
    <property type="entry name" value="SAT4-like"/>
</dbReference>
<reference evidence="9" key="1">
    <citation type="submission" date="2023-03" db="EMBL/GenBank/DDBJ databases">
        <title>Complete genome of Cladonia borealis.</title>
        <authorList>
            <person name="Park H."/>
        </authorList>
    </citation>
    <scope>NUCLEOTIDE SEQUENCE</scope>
    <source>
        <strain evidence="9">ANT050790</strain>
    </source>
</reference>
<comment type="similarity">
    <text evidence="5">Belongs to the SAT4 family.</text>
</comment>
<evidence type="ECO:0000256" key="5">
    <source>
        <dbReference type="ARBA" id="ARBA00038359"/>
    </source>
</evidence>
<evidence type="ECO:0000256" key="1">
    <source>
        <dbReference type="ARBA" id="ARBA00004141"/>
    </source>
</evidence>
<evidence type="ECO:0000256" key="3">
    <source>
        <dbReference type="ARBA" id="ARBA00022989"/>
    </source>
</evidence>
<evidence type="ECO:0000256" key="4">
    <source>
        <dbReference type="ARBA" id="ARBA00023136"/>
    </source>
</evidence>
<feature type="region of interest" description="Disordered" evidence="6">
    <location>
        <begin position="354"/>
        <end position="385"/>
    </location>
</feature>
<evidence type="ECO:0000313" key="10">
    <source>
        <dbReference type="Proteomes" id="UP001166286"/>
    </source>
</evidence>
<dbReference type="PANTHER" id="PTHR33048">
    <property type="entry name" value="PTH11-LIKE INTEGRAL MEMBRANE PROTEIN (AFU_ORTHOLOGUE AFUA_5G11245)"/>
    <property type="match status" value="1"/>
</dbReference>
<feature type="transmembrane region" description="Helical" evidence="7">
    <location>
        <begin position="214"/>
        <end position="234"/>
    </location>
</feature>
<accession>A0AA39QYX3</accession>
<dbReference type="PANTHER" id="PTHR33048:SF47">
    <property type="entry name" value="INTEGRAL MEMBRANE PROTEIN-RELATED"/>
    <property type="match status" value="1"/>
</dbReference>
<keyword evidence="10" id="KW-1185">Reference proteome</keyword>
<evidence type="ECO:0000256" key="2">
    <source>
        <dbReference type="ARBA" id="ARBA00022692"/>
    </source>
</evidence>
<keyword evidence="2 7" id="KW-0812">Transmembrane</keyword>
<organism evidence="9 10">
    <name type="scientific">Cladonia borealis</name>
    <dbReference type="NCBI Taxonomy" id="184061"/>
    <lineage>
        <taxon>Eukaryota</taxon>
        <taxon>Fungi</taxon>
        <taxon>Dikarya</taxon>
        <taxon>Ascomycota</taxon>
        <taxon>Pezizomycotina</taxon>
        <taxon>Lecanoromycetes</taxon>
        <taxon>OSLEUM clade</taxon>
        <taxon>Lecanoromycetidae</taxon>
        <taxon>Lecanorales</taxon>
        <taxon>Lecanorineae</taxon>
        <taxon>Cladoniaceae</taxon>
        <taxon>Cladonia</taxon>
    </lineage>
</organism>
<evidence type="ECO:0000259" key="8">
    <source>
        <dbReference type="Pfam" id="PF20684"/>
    </source>
</evidence>
<feature type="transmembrane region" description="Helical" evidence="7">
    <location>
        <begin position="20"/>
        <end position="41"/>
    </location>
</feature>
<feature type="transmembrane region" description="Helical" evidence="7">
    <location>
        <begin position="132"/>
        <end position="152"/>
    </location>
</feature>
<gene>
    <name evidence="9" type="ORF">JMJ35_007657</name>
</gene>
<name>A0AA39QYX3_9LECA</name>
<evidence type="ECO:0000313" key="9">
    <source>
        <dbReference type="EMBL" id="KAK0510263.1"/>
    </source>
</evidence>
<proteinExistence type="inferred from homology"/>
<keyword evidence="3 7" id="KW-1133">Transmembrane helix</keyword>
<comment type="caution">
    <text evidence="9">The sequence shown here is derived from an EMBL/GenBank/DDBJ whole genome shotgun (WGS) entry which is preliminary data.</text>
</comment>
<comment type="subcellular location">
    <subcellularLocation>
        <location evidence="1">Membrane</location>
        <topology evidence="1">Multi-pass membrane protein</topology>
    </subcellularLocation>
</comment>
<dbReference type="GO" id="GO:0016020">
    <property type="term" value="C:membrane"/>
    <property type="evidence" value="ECO:0007669"/>
    <property type="project" value="UniProtKB-SubCell"/>
</dbReference>
<feature type="transmembrane region" description="Helical" evidence="7">
    <location>
        <begin position="179"/>
        <end position="202"/>
    </location>
</feature>
<protein>
    <recommendedName>
        <fullName evidence="8">Rhodopsin domain-containing protein</fullName>
    </recommendedName>
</protein>
<feature type="domain" description="Rhodopsin" evidence="8">
    <location>
        <begin position="37"/>
        <end position="274"/>
    </location>
</feature>
<evidence type="ECO:0000256" key="6">
    <source>
        <dbReference type="SAM" id="MobiDB-lite"/>
    </source>
</evidence>
<dbReference type="Proteomes" id="UP001166286">
    <property type="component" value="Unassembled WGS sequence"/>
</dbReference>
<feature type="transmembrane region" description="Helical" evidence="7">
    <location>
        <begin position="98"/>
        <end position="120"/>
    </location>
</feature>
<dbReference type="InterPro" id="IPR049326">
    <property type="entry name" value="Rhodopsin_dom_fungi"/>
</dbReference>
<dbReference type="AlphaFoldDB" id="A0AA39QYX3"/>
<feature type="transmembrane region" description="Helical" evidence="7">
    <location>
        <begin position="254"/>
        <end position="277"/>
    </location>
</feature>
<sequence>MSDKSETIPSSGDTNLGPVILGVNWAVFSPSTILVCLRVITRIWITHNFGWDDAVIILAQLINAVGMGFVMLEVHYGLGRHTEYLTPVHYEGFLKYNYLDWNQVFITLALSKISICLFLLRISKFERWRTFLFVLIGTIIITHTPLTLVYLLQCIPLNKNWDTSVAGHCFSKPAVEAVIIVQGVISVVTDFIGAAFPVLLLWNAKLRLRTKIALNLLMGLGVITGTVCIIRTSYSWEILSDDVTWVGVGNALTRILEVNFGIIGACVPLMRPLYIYLRARFFPPKSPESLDSDRTLASQLEWYSPPTSTPWYKRIFHVPTPTDKPDGIPDVKAGISTPEPKMRWPQRFEKPENVTWAKDQEPEMGDSFDLPLQGIRKSEGSGEEEEEERYVFEAWRYHRGWV</sequence>
<dbReference type="EMBL" id="JAFEKC020000017">
    <property type="protein sequence ID" value="KAK0510263.1"/>
    <property type="molecule type" value="Genomic_DNA"/>
</dbReference>
<keyword evidence="4 7" id="KW-0472">Membrane</keyword>
<feature type="transmembrane region" description="Helical" evidence="7">
    <location>
        <begin position="53"/>
        <end position="78"/>
    </location>
</feature>